<gene>
    <name evidence="17" type="ORF">TKK_000559</name>
</gene>
<evidence type="ECO:0000256" key="9">
    <source>
        <dbReference type="ARBA" id="ARBA00022801"/>
    </source>
</evidence>
<reference evidence="17 18" key="1">
    <citation type="journal article" date="2024" name="bioRxiv">
        <title>A reference genome for Trichogramma kaykai: A tiny desert-dwelling parasitoid wasp with competing sex-ratio distorters.</title>
        <authorList>
            <person name="Culotta J."/>
            <person name="Lindsey A.R."/>
        </authorList>
    </citation>
    <scope>NUCLEOTIDE SEQUENCE [LARGE SCALE GENOMIC DNA]</scope>
    <source>
        <strain evidence="17 18">KSX58</strain>
    </source>
</reference>
<feature type="region of interest" description="Disordered" evidence="14">
    <location>
        <begin position="189"/>
        <end position="208"/>
    </location>
</feature>
<keyword evidence="18" id="KW-1185">Reference proteome</keyword>
<dbReference type="GO" id="GO:0006281">
    <property type="term" value="P:DNA repair"/>
    <property type="evidence" value="ECO:0007669"/>
    <property type="project" value="UniProtKB-KW"/>
</dbReference>
<feature type="compositionally biased region" description="Basic and acidic residues" evidence="14">
    <location>
        <begin position="1150"/>
        <end position="1163"/>
    </location>
</feature>
<dbReference type="GO" id="GO:0004519">
    <property type="term" value="F:endonuclease activity"/>
    <property type="evidence" value="ECO:0007669"/>
    <property type="project" value="UniProtKB-KW"/>
</dbReference>
<evidence type="ECO:0000256" key="14">
    <source>
        <dbReference type="SAM" id="MobiDB-lite"/>
    </source>
</evidence>
<evidence type="ECO:0000256" key="5">
    <source>
        <dbReference type="ARBA" id="ARBA00022722"/>
    </source>
</evidence>
<keyword evidence="9" id="KW-0378">Hydrolase</keyword>
<keyword evidence="13" id="KW-0175">Coiled coil</keyword>
<evidence type="ECO:0000259" key="16">
    <source>
        <dbReference type="SMART" id="SM00485"/>
    </source>
</evidence>
<dbReference type="GO" id="GO:0016787">
    <property type="term" value="F:hydrolase activity"/>
    <property type="evidence" value="ECO:0007669"/>
    <property type="project" value="UniProtKB-KW"/>
</dbReference>
<dbReference type="InterPro" id="IPR008918">
    <property type="entry name" value="HhH2"/>
</dbReference>
<dbReference type="InterPro" id="IPR001044">
    <property type="entry name" value="XPG/Rad2_eukaryotes"/>
</dbReference>
<dbReference type="PANTHER" id="PTHR16171">
    <property type="entry name" value="DNA REPAIR PROTEIN COMPLEMENTING XP-G CELLS-RELATED"/>
    <property type="match status" value="1"/>
</dbReference>
<dbReference type="SUPFAM" id="SSF47807">
    <property type="entry name" value="5' to 3' exonuclease, C-terminal subdomain"/>
    <property type="match status" value="1"/>
</dbReference>
<dbReference type="PANTHER" id="PTHR16171:SF7">
    <property type="entry name" value="DNA REPAIR PROTEIN RAD2"/>
    <property type="match status" value="1"/>
</dbReference>
<evidence type="ECO:0000259" key="15">
    <source>
        <dbReference type="SMART" id="SM00484"/>
    </source>
</evidence>
<evidence type="ECO:0008006" key="19">
    <source>
        <dbReference type="Google" id="ProtNLM"/>
    </source>
</evidence>
<feature type="region of interest" description="Disordered" evidence="14">
    <location>
        <begin position="1070"/>
        <end position="1176"/>
    </location>
</feature>
<feature type="compositionally biased region" description="Polar residues" evidence="14">
    <location>
        <begin position="162"/>
        <end position="175"/>
    </location>
</feature>
<dbReference type="Proteomes" id="UP001627154">
    <property type="component" value="Unassembled WGS sequence"/>
</dbReference>
<dbReference type="GO" id="GO:0005634">
    <property type="term" value="C:nucleus"/>
    <property type="evidence" value="ECO:0007669"/>
    <property type="project" value="UniProtKB-SubCell"/>
</dbReference>
<keyword evidence="6" id="KW-0479">Metal-binding</keyword>
<keyword evidence="11" id="KW-0234">DNA repair</keyword>
<comment type="caution">
    <text evidence="17">The sequence shown here is derived from an EMBL/GenBank/DDBJ whole genome shotgun (WGS) entry which is preliminary data.</text>
</comment>
<dbReference type="PROSITE" id="PS00842">
    <property type="entry name" value="XPG_2"/>
    <property type="match status" value="1"/>
</dbReference>
<evidence type="ECO:0000256" key="1">
    <source>
        <dbReference type="ARBA" id="ARBA00001946"/>
    </source>
</evidence>
<organism evidence="17 18">
    <name type="scientific">Trichogramma kaykai</name>
    <dbReference type="NCBI Taxonomy" id="54128"/>
    <lineage>
        <taxon>Eukaryota</taxon>
        <taxon>Metazoa</taxon>
        <taxon>Ecdysozoa</taxon>
        <taxon>Arthropoda</taxon>
        <taxon>Hexapoda</taxon>
        <taxon>Insecta</taxon>
        <taxon>Pterygota</taxon>
        <taxon>Neoptera</taxon>
        <taxon>Endopterygota</taxon>
        <taxon>Hymenoptera</taxon>
        <taxon>Apocrita</taxon>
        <taxon>Proctotrupomorpha</taxon>
        <taxon>Chalcidoidea</taxon>
        <taxon>Trichogrammatidae</taxon>
        <taxon>Trichogramma</taxon>
    </lineage>
</organism>
<dbReference type="CDD" id="cd09868">
    <property type="entry name" value="PIN_XPG_RAD2"/>
    <property type="match status" value="2"/>
</dbReference>
<evidence type="ECO:0000256" key="10">
    <source>
        <dbReference type="ARBA" id="ARBA00022842"/>
    </source>
</evidence>
<evidence type="ECO:0000256" key="13">
    <source>
        <dbReference type="SAM" id="Coils"/>
    </source>
</evidence>
<keyword evidence="4" id="KW-0597">Phosphoprotein</keyword>
<dbReference type="InterPro" id="IPR019974">
    <property type="entry name" value="XPG_CS"/>
</dbReference>
<keyword evidence="8" id="KW-0227">DNA damage</keyword>
<comment type="subcellular location">
    <subcellularLocation>
        <location evidence="2">Nucleus</location>
    </subcellularLocation>
</comment>
<dbReference type="Gene3D" id="1.10.150.20">
    <property type="entry name" value="5' to 3' exonuclease, C-terminal subdomain"/>
    <property type="match status" value="1"/>
</dbReference>
<protein>
    <recommendedName>
        <fullName evidence="19">DNA repair protein complementing XP-G cells</fullName>
    </recommendedName>
</protein>
<dbReference type="Pfam" id="PF00752">
    <property type="entry name" value="XPG_N"/>
    <property type="match status" value="1"/>
</dbReference>
<dbReference type="Gene3D" id="3.40.50.1010">
    <property type="entry name" value="5'-nuclease"/>
    <property type="match status" value="2"/>
</dbReference>
<feature type="domain" description="XPG N-terminal" evidence="16">
    <location>
        <begin position="1"/>
        <end position="122"/>
    </location>
</feature>
<accession>A0ABD2XR39</accession>
<feature type="compositionally biased region" description="Basic residues" evidence="14">
    <location>
        <begin position="1245"/>
        <end position="1255"/>
    </location>
</feature>
<dbReference type="EMBL" id="JBJJXI010000011">
    <property type="protein sequence ID" value="KAL3407284.1"/>
    <property type="molecule type" value="Genomic_DNA"/>
</dbReference>
<feature type="region of interest" description="Disordered" evidence="14">
    <location>
        <begin position="427"/>
        <end position="499"/>
    </location>
</feature>
<dbReference type="InterPro" id="IPR029060">
    <property type="entry name" value="PIN-like_dom_sf"/>
</dbReference>
<comment type="similarity">
    <text evidence="3">Belongs to the XPG/RAD2 endonuclease family. XPG subfamily.</text>
</comment>
<dbReference type="SMART" id="SM00279">
    <property type="entry name" value="HhH2"/>
    <property type="match status" value="1"/>
</dbReference>
<keyword evidence="10" id="KW-0460">Magnesium</keyword>
<feature type="compositionally biased region" description="Polar residues" evidence="14">
    <location>
        <begin position="1165"/>
        <end position="1175"/>
    </location>
</feature>
<dbReference type="InterPro" id="IPR006086">
    <property type="entry name" value="XPG-I_dom"/>
</dbReference>
<dbReference type="SUPFAM" id="SSF88723">
    <property type="entry name" value="PIN domain-like"/>
    <property type="match status" value="1"/>
</dbReference>
<evidence type="ECO:0000256" key="2">
    <source>
        <dbReference type="ARBA" id="ARBA00004123"/>
    </source>
</evidence>
<feature type="region of interest" description="Disordered" evidence="14">
    <location>
        <begin position="1245"/>
        <end position="1267"/>
    </location>
</feature>
<comment type="cofactor">
    <cofactor evidence="1">
        <name>Mg(2+)</name>
        <dbReference type="ChEBI" id="CHEBI:18420"/>
    </cofactor>
</comment>
<feature type="compositionally biased region" description="Basic residues" evidence="14">
    <location>
        <begin position="1123"/>
        <end position="1135"/>
    </location>
</feature>
<dbReference type="PRINTS" id="PR00853">
    <property type="entry name" value="XPGRADSUPER"/>
</dbReference>
<dbReference type="InterPro" id="IPR006085">
    <property type="entry name" value="XPG_DNA_repair_N"/>
</dbReference>
<evidence type="ECO:0000256" key="7">
    <source>
        <dbReference type="ARBA" id="ARBA00022759"/>
    </source>
</evidence>
<sequence length="1267" mass="143655">MGVLGLWKLLDATGKPVPLETLEGKVLAVGDVYFYFDMIKFKKLKILIPIIFVDVSIWIHQVIQGYQDRRGSMLPNAHLIGLFNRICKLLYFKIKPVFVFDGGVPLLKKNTIANRRKLKSIAASKAQKLKNDLINNLIKHTAIQGAIEKDDDNNDASSSQSVFKNSSLASSSQQPDLYKLPDIPIPIQPKDSDDYIDSDDEPSPRKQTKWAGNIHSVDITTEEFRNLPADVRYDILTDLKETRKQSSWGRMHELPAGSDNYSGFQVGRLLKRRTVQESLEIAEKEMGGKSLTLEELDRLLTDQGISTTQQDTAFRIASDSTTRVVYIKDTNQLVQTNDKSNSSNASDISECKKNATIENNEPSTTNEVHSNELDEEWISEGECVEITHDESQLFPRSIIPKSVMNPALAYMLENSNLSKDQILKIVEQSKRNKKPSDENSSNSSMKKRKKNVKKNLFTQKNTKSKRVPDPSLSESSNLKKEISDHSESATVIDSNSESDEFVEIPMEPEVSKKEVVIHSSESDSDDFIEIHNVPIPELFSDKNTQKDSFQIVIKAEDNLEDDIFADVFSDIKSSNDSAFKSESKTVLNLIQESTDLISPKKEFPLTTINEESEEDETFIEVKENEDTLHEEKKDIVVAESSYNIEKVTPTVKNIDSIESKNVIADSKMSASTEKKESLVTEQFVNVDMKEDMQTEEIISKNITSEQYRNVDMEEVTQTEEIISKNITSEIEKENVSSVNEKIVESDTGNLIIDSEDFLNDFSDEMLLSDLYKERRVEKPTLVLPTDEAELEIMKEQLESERQKLQNNLGKLERQAVDITEQMRSEAQELLRLFGLPYIVAPMEAEAQCAYLEQIKLVDGTITDDSDVWLFGSHCVYKNFFDNNKRVLQFLSDDIEHHFKLTRKEMILLALLVGSDYTNGLAGVGPVTGLEILASFPTEGEDILRGLRSFCAWFRAGRLSAPTKSTLRNKLKNIQIEKGFPSQAVVQAYLCPTIDDSRDEFSWGKPNLVLLADYVKQKFGWTKLKFEEIMNPVLKKMAEGKSQKGISSYFKVKTVPKSIEAALSKRVQNAVHKLHGKREESDEEASVSSVKEKPKRAKKTSSKSQEKTVESTEEISTTGVEKPKRVRKTTAKKRKSTKDELDQAEEVVLDPEAKEKYHEVEDGKVASQSENETTVTVRVKKAKLDEEDPEKKLQEHMEKIRRRRPLKGEVDDYIPQRERDKANALKVKLKAIEIFRKSKISPSKATLRKRAVRKVKKDAELSESSSDE</sequence>
<evidence type="ECO:0000256" key="4">
    <source>
        <dbReference type="ARBA" id="ARBA00022553"/>
    </source>
</evidence>
<proteinExistence type="inferred from homology"/>
<feature type="domain" description="XPG-I" evidence="15">
    <location>
        <begin position="831"/>
        <end position="900"/>
    </location>
</feature>
<dbReference type="PRINTS" id="PR00066">
    <property type="entry name" value="XRODRMPGMNTG"/>
</dbReference>
<keyword evidence="12" id="KW-0539">Nucleus</keyword>
<dbReference type="InterPro" id="IPR006084">
    <property type="entry name" value="XPG/Rad2"/>
</dbReference>
<feature type="compositionally biased region" description="Basic and acidic residues" evidence="14">
    <location>
        <begin position="427"/>
        <end position="437"/>
    </location>
</feature>
<dbReference type="SMART" id="SM00485">
    <property type="entry name" value="XPGN"/>
    <property type="match status" value="1"/>
</dbReference>
<evidence type="ECO:0000313" key="18">
    <source>
        <dbReference type="Proteomes" id="UP001627154"/>
    </source>
</evidence>
<evidence type="ECO:0000256" key="11">
    <source>
        <dbReference type="ARBA" id="ARBA00023204"/>
    </source>
</evidence>
<dbReference type="SMART" id="SM00484">
    <property type="entry name" value="XPGI"/>
    <property type="match status" value="1"/>
</dbReference>
<dbReference type="Pfam" id="PF00867">
    <property type="entry name" value="XPG_I"/>
    <property type="match status" value="1"/>
</dbReference>
<dbReference type="InterPro" id="IPR036279">
    <property type="entry name" value="5-3_exonuclease_C_sf"/>
</dbReference>
<name>A0ABD2XR39_9HYME</name>
<feature type="coiled-coil region" evidence="13">
    <location>
        <begin position="783"/>
        <end position="828"/>
    </location>
</feature>
<feature type="compositionally biased region" description="Basic and acidic residues" evidence="14">
    <location>
        <begin position="477"/>
        <end position="487"/>
    </location>
</feature>
<dbReference type="PROSITE" id="PS00841">
    <property type="entry name" value="XPG_1"/>
    <property type="match status" value="1"/>
</dbReference>
<evidence type="ECO:0000256" key="6">
    <source>
        <dbReference type="ARBA" id="ARBA00022723"/>
    </source>
</evidence>
<evidence type="ECO:0000256" key="3">
    <source>
        <dbReference type="ARBA" id="ARBA00005283"/>
    </source>
</evidence>
<evidence type="ECO:0000256" key="8">
    <source>
        <dbReference type="ARBA" id="ARBA00022763"/>
    </source>
</evidence>
<keyword evidence="5" id="KW-0540">Nuclease</keyword>
<keyword evidence="7" id="KW-0255">Endonuclease</keyword>
<evidence type="ECO:0000313" key="17">
    <source>
        <dbReference type="EMBL" id="KAL3407284.1"/>
    </source>
</evidence>
<feature type="region of interest" description="Disordered" evidence="14">
    <location>
        <begin position="149"/>
        <end position="183"/>
    </location>
</feature>
<dbReference type="GO" id="GO:0046872">
    <property type="term" value="F:metal ion binding"/>
    <property type="evidence" value="ECO:0007669"/>
    <property type="project" value="UniProtKB-KW"/>
</dbReference>
<evidence type="ECO:0000256" key="12">
    <source>
        <dbReference type="ARBA" id="ARBA00023242"/>
    </source>
</evidence>
<dbReference type="AlphaFoldDB" id="A0ABD2XR39"/>